<protein>
    <submittedName>
        <fullName evidence="9">WRKY transcription factor 4, putative</fullName>
    </submittedName>
</protein>
<comment type="caution">
    <text evidence="9">The sequence shown here is derived from an EMBL/GenBank/DDBJ whole genome shotgun (WGS) entry which is preliminary data.</text>
</comment>
<dbReference type="AlphaFoldDB" id="E1F8W7"/>
<feature type="compositionally biased region" description="Polar residues" evidence="6">
    <location>
        <begin position="249"/>
        <end position="262"/>
    </location>
</feature>
<feature type="compositionally biased region" description="Basic and acidic residues" evidence="6">
    <location>
        <begin position="62"/>
        <end position="72"/>
    </location>
</feature>
<accession>E1F8W7</accession>
<evidence type="ECO:0000259" key="8">
    <source>
        <dbReference type="PROSITE" id="PS50835"/>
    </source>
</evidence>
<name>E1F8W7_GIAIA</name>
<dbReference type="EMBL" id="ACVC01000346">
    <property type="protein sequence ID" value="EFO61098.1"/>
    <property type="molecule type" value="Genomic_DNA"/>
</dbReference>
<evidence type="ECO:0000259" key="7">
    <source>
        <dbReference type="PROSITE" id="PS50811"/>
    </source>
</evidence>
<feature type="compositionally biased region" description="Low complexity" evidence="6">
    <location>
        <begin position="196"/>
        <end position="209"/>
    </location>
</feature>
<dbReference type="Pfam" id="PF03106">
    <property type="entry name" value="WRKY"/>
    <property type="match status" value="2"/>
</dbReference>
<keyword evidence="3" id="KW-0238">DNA-binding</keyword>
<keyword evidence="2" id="KW-0805">Transcription regulation</keyword>
<evidence type="ECO:0000256" key="6">
    <source>
        <dbReference type="SAM" id="MobiDB-lite"/>
    </source>
</evidence>
<dbReference type="InterPro" id="IPR036576">
    <property type="entry name" value="WRKY_dom_sf"/>
</dbReference>
<dbReference type="InterPro" id="IPR044810">
    <property type="entry name" value="WRKY_plant"/>
</dbReference>
<dbReference type="VEuPathDB" id="GiardiaDB:GLP15_2713"/>
<keyword evidence="5" id="KW-0539">Nucleus</keyword>
<evidence type="ECO:0000313" key="10">
    <source>
        <dbReference type="Proteomes" id="UP000008974"/>
    </source>
</evidence>
<dbReference type="Proteomes" id="UP000008974">
    <property type="component" value="Unassembled WGS sequence"/>
</dbReference>
<dbReference type="PROSITE" id="PS50811">
    <property type="entry name" value="WRKY"/>
    <property type="match status" value="2"/>
</dbReference>
<feature type="compositionally biased region" description="Basic and acidic residues" evidence="6">
    <location>
        <begin position="529"/>
        <end position="543"/>
    </location>
</feature>
<dbReference type="InterPro" id="IPR007110">
    <property type="entry name" value="Ig-like_dom"/>
</dbReference>
<feature type="region of interest" description="Disordered" evidence="6">
    <location>
        <begin position="529"/>
        <end position="563"/>
    </location>
</feature>
<feature type="domain" description="Ig-like" evidence="8">
    <location>
        <begin position="550"/>
        <end position="623"/>
    </location>
</feature>
<dbReference type="PANTHER" id="PTHR31221:SF334">
    <property type="entry name" value="WRKY TRANSCRIPTION FACTOR 57-RELATED"/>
    <property type="match status" value="1"/>
</dbReference>
<dbReference type="InterPro" id="IPR003657">
    <property type="entry name" value="WRKY_dom"/>
</dbReference>
<dbReference type="GO" id="GO:0005634">
    <property type="term" value="C:nucleus"/>
    <property type="evidence" value="ECO:0007669"/>
    <property type="project" value="UniProtKB-SubCell"/>
</dbReference>
<dbReference type="GO" id="GO:0043565">
    <property type="term" value="F:sequence-specific DNA binding"/>
    <property type="evidence" value="ECO:0007669"/>
    <property type="project" value="InterPro"/>
</dbReference>
<feature type="compositionally biased region" description="Basic and acidic residues" evidence="6">
    <location>
        <begin position="1"/>
        <end position="13"/>
    </location>
</feature>
<dbReference type="PROSITE" id="PS50835">
    <property type="entry name" value="IG_LIKE"/>
    <property type="match status" value="1"/>
</dbReference>
<sequence>MNEGSLRDLREPIELSVASQSADKHEPLLGAVGAGGHQNTSSVHHPMDVPVHTLTSAPADPYNRDSLGRERSNSIPTVSHGECVPVTSSVPDKYLRHLTGFDAGQAMDLSSLSGNLPAASYLPSSTLPHPPLSAASMGVSQLFEKAPFIAPGNLQANANPNQNYSSNISVQSIPHIPISGMLPTKAHNFPRDGTLSPASSNDSGIGSSSFLRSMDQSSCPITSTSSAFQSSRSQSVSLAAPGPIPPSTPSLISQSFSGTSRANAPAKDLQTSVSLSSQTRSAAKSFTLLGDSLGGAPSQDGNSMLAASISEPRSLRKAATRRVECSIRKTTTERVTIRELPADGYCWRKYGSKRLPNNSHPKSYFRCSVPGCQAKRYVTETDNRVLKTEYIGEHNHGKSSSTTHEATNLADVCRLAALGQNFLIKSDLSLSVLSKTFLDLAVLIRPSVFGNDYLILNGFGSIVLDDSDKRYRDPINGNEIIEISDNIYPLSALTSMVMAFFAKGVELSNAVNLAIAQLNKTFREKSMYTTRKQDARGRNHSDESSLVAIPSEDPSTKGSSAHAPRGRKLIISCKLPSYDQIESSIDFFRWKKYGHKPQTDTRLDSKSYYRCAFFNCPARRTITFFYSLSSDGTETIESMIVQYENQHTHPPDRTRMPYKDCLKLLKASDHLSTQPLRSPDHPIFANPASYLGVTGVTVAQRPVFTSLTTHMTTPIGDPTGHHPLTMQHGMPAPASHGITDINTVTHGAQVVPSMHRSDSFERASCLFFPRVDSMVLQEGFSGLHADQNLYGRVSTSPGYGASYPFAAQPDCNSYSLVRSNSFLLFNQLGTQSQLDQVIETGHPSTVGSFGSTSKIPSITPYPIHSSNMEKDLLSYCSTIMRGDENMNLTSAENESMNRMHDALLGPMVNVYS</sequence>
<dbReference type="GO" id="GO:0003700">
    <property type="term" value="F:DNA-binding transcription factor activity"/>
    <property type="evidence" value="ECO:0007669"/>
    <property type="project" value="InterPro"/>
</dbReference>
<dbReference type="SUPFAM" id="SSF118290">
    <property type="entry name" value="WRKY DNA-binding domain"/>
    <property type="match status" value="2"/>
</dbReference>
<gene>
    <name evidence="9" type="ORF">GLP15_2713</name>
</gene>
<evidence type="ECO:0000313" key="9">
    <source>
        <dbReference type="EMBL" id="EFO61098.1"/>
    </source>
</evidence>
<dbReference type="OrthoDB" id="10254546at2759"/>
<feature type="domain" description="WRKY" evidence="7">
    <location>
        <begin position="336"/>
        <end position="399"/>
    </location>
</feature>
<evidence type="ECO:0000256" key="1">
    <source>
        <dbReference type="ARBA" id="ARBA00004123"/>
    </source>
</evidence>
<dbReference type="Gene3D" id="2.20.25.80">
    <property type="entry name" value="WRKY domain"/>
    <property type="match status" value="2"/>
</dbReference>
<feature type="domain" description="WRKY" evidence="7">
    <location>
        <begin position="579"/>
        <end position="652"/>
    </location>
</feature>
<evidence type="ECO:0000256" key="2">
    <source>
        <dbReference type="ARBA" id="ARBA00023015"/>
    </source>
</evidence>
<organism evidence="9 10">
    <name type="scientific">Giardia intestinalis (strain P15)</name>
    <name type="common">Giardia lamblia</name>
    <dbReference type="NCBI Taxonomy" id="658858"/>
    <lineage>
        <taxon>Eukaryota</taxon>
        <taxon>Metamonada</taxon>
        <taxon>Diplomonadida</taxon>
        <taxon>Hexamitidae</taxon>
        <taxon>Giardiinae</taxon>
        <taxon>Giardia</taxon>
    </lineage>
</organism>
<comment type="subcellular location">
    <subcellularLocation>
        <location evidence="1">Nucleus</location>
    </subcellularLocation>
</comment>
<dbReference type="OMA" id="RVECSIR"/>
<reference evidence="9 10" key="1">
    <citation type="journal article" date="2010" name="BMC Genomics">
        <title>Genome analysis and comparative genomics of a Giardia intestinalis assemblage E isolate.</title>
        <authorList>
            <person name="Jerlstrom-Hultqvist J."/>
            <person name="Franzen O."/>
            <person name="Ankarklev J."/>
            <person name="Xu F."/>
            <person name="Nohynkova E."/>
            <person name="Andersson J.O."/>
            <person name="Svard S.G."/>
            <person name="Andersson B."/>
        </authorList>
    </citation>
    <scope>NUCLEOTIDE SEQUENCE [LARGE SCALE GENOMIC DNA]</scope>
    <source>
        <strain evidence="9 10">P15</strain>
    </source>
</reference>
<evidence type="ECO:0000256" key="3">
    <source>
        <dbReference type="ARBA" id="ARBA00023125"/>
    </source>
</evidence>
<keyword evidence="4" id="KW-0804">Transcription</keyword>
<dbReference type="STRING" id="658858.E1F8W7"/>
<evidence type="ECO:0000256" key="5">
    <source>
        <dbReference type="ARBA" id="ARBA00023242"/>
    </source>
</evidence>
<feature type="region of interest" description="Disordered" evidence="6">
    <location>
        <begin position="234"/>
        <end position="276"/>
    </location>
</feature>
<feature type="region of interest" description="Disordered" evidence="6">
    <location>
        <begin position="184"/>
        <end position="211"/>
    </location>
</feature>
<evidence type="ECO:0000256" key="4">
    <source>
        <dbReference type="ARBA" id="ARBA00023163"/>
    </source>
</evidence>
<dbReference type="SMART" id="SM00774">
    <property type="entry name" value="WRKY"/>
    <property type="match status" value="2"/>
</dbReference>
<feature type="region of interest" description="Disordered" evidence="6">
    <location>
        <begin position="1"/>
        <end position="80"/>
    </location>
</feature>
<proteinExistence type="predicted"/>
<dbReference type="PANTHER" id="PTHR31221">
    <property type="entry name" value="WRKY TRANSCRIPTION FACTOR PROTEIN 1-RELATED"/>
    <property type="match status" value="1"/>
</dbReference>